<proteinExistence type="predicted"/>
<evidence type="ECO:0000256" key="3">
    <source>
        <dbReference type="SAM" id="Phobius"/>
    </source>
</evidence>
<dbReference type="Gene3D" id="2.170.300.10">
    <property type="entry name" value="Tie2 ligand-binding domain superfamily"/>
    <property type="match status" value="1"/>
</dbReference>
<dbReference type="SMART" id="SM00181">
    <property type="entry name" value="EGF"/>
    <property type="match status" value="5"/>
</dbReference>
<dbReference type="EMBL" id="JASPKY010000145">
    <property type="protein sequence ID" value="KAK9730530.1"/>
    <property type="molecule type" value="Genomic_DNA"/>
</dbReference>
<feature type="domain" description="EGF-like" evidence="6">
    <location>
        <begin position="240"/>
        <end position="268"/>
    </location>
</feature>
<dbReference type="PANTHER" id="PTHR24043">
    <property type="entry name" value="SCAVENGER RECEPTOR CLASS F"/>
    <property type="match status" value="1"/>
</dbReference>
<reference evidence="7 8" key="1">
    <citation type="journal article" date="2024" name="BMC Genomics">
        <title>De novo assembly and annotation of Popillia japonica's genome with initial clues to its potential as an invasive pest.</title>
        <authorList>
            <person name="Cucini C."/>
            <person name="Boschi S."/>
            <person name="Funari R."/>
            <person name="Cardaioli E."/>
            <person name="Iannotti N."/>
            <person name="Marturano G."/>
            <person name="Paoli F."/>
            <person name="Bruttini M."/>
            <person name="Carapelli A."/>
            <person name="Frati F."/>
            <person name="Nardi F."/>
        </authorList>
    </citation>
    <scope>NUCLEOTIDE SEQUENCE [LARGE SCALE GENOMIC DNA]</scope>
    <source>
        <strain evidence="7">DMR45628</strain>
    </source>
</reference>
<evidence type="ECO:0000256" key="2">
    <source>
        <dbReference type="SAM" id="MobiDB-lite"/>
    </source>
</evidence>
<feature type="domain" description="Laminin EGF-like" evidence="5">
    <location>
        <begin position="239"/>
        <end position="282"/>
    </location>
</feature>
<keyword evidence="4" id="KW-0732">Signal</keyword>
<sequence>MWKSEQHWCIYCRTTLTLLVADCVAFCLRGDTKSVCQKSERVIEIVHIGPNETKQEVSYSSVDICCPGYIETDEQCEPHCDLQCVHGNCVEPNKCSCFNNYTGDLCDIKRCPSGYTGANCDQPCSNNTYGQDCREKCVCENGQCDPISGKCECHVGWKSSSCNEECDCLNGDQYNSNGNCKCNVTSTDAYTEPTCEATFWGPDCKNKCQCGEDICNMTNGKCISRCNFGFYGAECEKACRCSRLGSIGCLRNTGKCICNLGWSGNMCEKIDKCAPMKFGIYCNNNCLCIKDHTNSCDQMTGQCNCKAIWYGEMCNQCLCEHGVCNSSDHCVCNLGWGGKLCNEKCSEGYYGKDCKQKLPDCPPGQLNSTGNQCITVTRKFEIYEQELYNIADCPPGQLNSTGNQCITVTRKFEIYEKKESTVVMYQILLAIAGGVIVFVIIIIAVTCWRDNNKRKRYINASRQCSRTTNDTQTTSEEMSSPSTPLYEEIPPTYNENQYNQLLHIDVDPEYLIPNNYSPPNYKDNALYRSNDNGYHISLNKLELPRRSITKDVSYYDRVH</sequence>
<evidence type="ECO:0000256" key="1">
    <source>
        <dbReference type="ARBA" id="ARBA00022536"/>
    </source>
</evidence>
<comment type="caution">
    <text evidence="7">The sequence shown here is derived from an EMBL/GenBank/DDBJ whole genome shotgun (WGS) entry which is preliminary data.</text>
</comment>
<dbReference type="InterPro" id="IPR000742">
    <property type="entry name" value="EGF"/>
</dbReference>
<dbReference type="Proteomes" id="UP001458880">
    <property type="component" value="Unassembled WGS sequence"/>
</dbReference>
<dbReference type="Gene3D" id="2.10.25.10">
    <property type="entry name" value="Laminin"/>
    <property type="match status" value="2"/>
</dbReference>
<evidence type="ECO:0000259" key="6">
    <source>
        <dbReference type="SMART" id="SM00181"/>
    </source>
</evidence>
<accession>A0AAW1L9F5</accession>
<feature type="domain" description="EGF-like" evidence="6">
    <location>
        <begin position="203"/>
        <end position="236"/>
    </location>
</feature>
<keyword evidence="3" id="KW-1133">Transmembrane helix</keyword>
<protein>
    <submittedName>
        <fullName evidence="7">Uncharacterized protein</fullName>
    </submittedName>
</protein>
<dbReference type="GO" id="GO:0048731">
    <property type="term" value="P:system development"/>
    <property type="evidence" value="ECO:0007669"/>
    <property type="project" value="UniProtKB-ARBA"/>
</dbReference>
<dbReference type="InterPro" id="IPR002049">
    <property type="entry name" value="LE_dom"/>
</dbReference>
<dbReference type="PRINTS" id="PR00011">
    <property type="entry name" value="EGFLAMININ"/>
</dbReference>
<feature type="domain" description="Laminin EGF-like" evidence="5">
    <location>
        <begin position="317"/>
        <end position="354"/>
    </location>
</feature>
<feature type="chain" id="PRO_5043530901" evidence="4">
    <location>
        <begin position="26"/>
        <end position="559"/>
    </location>
</feature>
<dbReference type="AlphaFoldDB" id="A0AAW1L9F5"/>
<feature type="compositionally biased region" description="Low complexity" evidence="2">
    <location>
        <begin position="471"/>
        <end position="484"/>
    </location>
</feature>
<keyword evidence="3" id="KW-0812">Transmembrane</keyword>
<evidence type="ECO:0000313" key="8">
    <source>
        <dbReference type="Proteomes" id="UP001458880"/>
    </source>
</evidence>
<dbReference type="InterPro" id="IPR042635">
    <property type="entry name" value="MEGF10/SREC1/2-like"/>
</dbReference>
<evidence type="ECO:0000313" key="7">
    <source>
        <dbReference type="EMBL" id="KAK9730530.1"/>
    </source>
</evidence>
<dbReference type="GO" id="GO:0005044">
    <property type="term" value="F:scavenger receptor activity"/>
    <property type="evidence" value="ECO:0007669"/>
    <property type="project" value="InterPro"/>
</dbReference>
<keyword evidence="1" id="KW-0245">EGF-like domain</keyword>
<feature type="domain" description="EGF-like" evidence="6">
    <location>
        <begin position="79"/>
        <end position="107"/>
    </location>
</feature>
<feature type="domain" description="EGF-like" evidence="6">
    <location>
        <begin position="313"/>
        <end position="342"/>
    </location>
</feature>
<feature type="signal peptide" evidence="4">
    <location>
        <begin position="1"/>
        <end position="25"/>
    </location>
</feature>
<keyword evidence="8" id="KW-1185">Reference proteome</keyword>
<feature type="region of interest" description="Disordered" evidence="2">
    <location>
        <begin position="463"/>
        <end position="487"/>
    </location>
</feature>
<feature type="transmembrane region" description="Helical" evidence="3">
    <location>
        <begin position="423"/>
        <end position="448"/>
    </location>
</feature>
<dbReference type="GO" id="GO:0048513">
    <property type="term" value="P:animal organ development"/>
    <property type="evidence" value="ECO:0007669"/>
    <property type="project" value="UniProtKB-ARBA"/>
</dbReference>
<organism evidence="7 8">
    <name type="scientific">Popillia japonica</name>
    <name type="common">Japanese beetle</name>
    <dbReference type="NCBI Taxonomy" id="7064"/>
    <lineage>
        <taxon>Eukaryota</taxon>
        <taxon>Metazoa</taxon>
        <taxon>Ecdysozoa</taxon>
        <taxon>Arthropoda</taxon>
        <taxon>Hexapoda</taxon>
        <taxon>Insecta</taxon>
        <taxon>Pterygota</taxon>
        <taxon>Neoptera</taxon>
        <taxon>Endopterygota</taxon>
        <taxon>Coleoptera</taxon>
        <taxon>Polyphaga</taxon>
        <taxon>Scarabaeiformia</taxon>
        <taxon>Scarabaeidae</taxon>
        <taxon>Rutelinae</taxon>
        <taxon>Popillia</taxon>
    </lineage>
</organism>
<evidence type="ECO:0000259" key="5">
    <source>
        <dbReference type="SMART" id="SM00180"/>
    </source>
</evidence>
<feature type="domain" description="EGF-like" evidence="6">
    <location>
        <begin position="132"/>
        <end position="163"/>
    </location>
</feature>
<evidence type="ECO:0000256" key="4">
    <source>
        <dbReference type="SAM" id="SignalP"/>
    </source>
</evidence>
<dbReference type="PANTHER" id="PTHR24043:SF8">
    <property type="entry name" value="EGF-LIKE DOMAIN-CONTAINING PROTEIN"/>
    <property type="match status" value="1"/>
</dbReference>
<gene>
    <name evidence="7" type="ORF">QE152_g14449</name>
</gene>
<keyword evidence="3" id="KW-0472">Membrane</keyword>
<dbReference type="SMART" id="SM00180">
    <property type="entry name" value="EGF_Lam"/>
    <property type="match status" value="3"/>
</dbReference>
<name>A0AAW1L9F5_POPJA</name>
<feature type="domain" description="Laminin EGF-like" evidence="5">
    <location>
        <begin position="95"/>
        <end position="133"/>
    </location>
</feature>